<name>A0ABX1GNI3_9FLAO</name>
<dbReference type="RefSeq" id="WP_168551622.1">
    <property type="nucleotide sequence ID" value="NZ_JAAWWL010000001.1"/>
</dbReference>
<gene>
    <name evidence="1" type="ORF">HCU67_05795</name>
</gene>
<proteinExistence type="predicted"/>
<keyword evidence="2" id="KW-1185">Reference proteome</keyword>
<dbReference type="Proteomes" id="UP000718451">
    <property type="component" value="Unassembled WGS sequence"/>
</dbReference>
<evidence type="ECO:0000313" key="1">
    <source>
        <dbReference type="EMBL" id="NKI31449.1"/>
    </source>
</evidence>
<evidence type="ECO:0008006" key="3">
    <source>
        <dbReference type="Google" id="ProtNLM"/>
    </source>
</evidence>
<sequence length="206" mass="22206">MRLLVLALFLCSLSLLNGQKIIKKTIASTRISSISIDLANCYSLELDTADSNEILVEGSIAGADNNDVLINIQEKGGNISLSSDFQPNHIERTSKFGALTYVAIDLKIVIPENLLVRMFGTSTQVEVKGNYKQFELTLADGNCKLMGDFESASIKTQEGDITVNSAIGTIDAKSSYGKVSLGVITEGDSVYVLNSIQGNIYVNQTD</sequence>
<reference evidence="1 2" key="1">
    <citation type="submission" date="2020-04" db="EMBL/GenBank/DDBJ databases">
        <authorList>
            <person name="Yoon J."/>
        </authorList>
    </citation>
    <scope>NUCLEOTIDE SEQUENCE [LARGE SCALE GENOMIC DNA]</scope>
    <source>
        <strain evidence="1 2">DJ-13</strain>
    </source>
</reference>
<comment type="caution">
    <text evidence="1">The sequence shown here is derived from an EMBL/GenBank/DDBJ whole genome shotgun (WGS) entry which is preliminary data.</text>
</comment>
<protein>
    <recommendedName>
        <fullName evidence="3">Adhesin domain-containing protein</fullName>
    </recommendedName>
</protein>
<organism evidence="1 2">
    <name type="scientific">Croceivirga thetidis</name>
    <dbReference type="NCBI Taxonomy" id="2721623"/>
    <lineage>
        <taxon>Bacteria</taxon>
        <taxon>Pseudomonadati</taxon>
        <taxon>Bacteroidota</taxon>
        <taxon>Flavobacteriia</taxon>
        <taxon>Flavobacteriales</taxon>
        <taxon>Flavobacteriaceae</taxon>
        <taxon>Croceivirga</taxon>
    </lineage>
</organism>
<evidence type="ECO:0000313" key="2">
    <source>
        <dbReference type="Proteomes" id="UP000718451"/>
    </source>
</evidence>
<dbReference type="EMBL" id="JAAWWL010000001">
    <property type="protein sequence ID" value="NKI31449.1"/>
    <property type="molecule type" value="Genomic_DNA"/>
</dbReference>
<accession>A0ABX1GNI3</accession>